<dbReference type="OrthoDB" id="302471at2759"/>
<dbReference type="AlphaFoldDB" id="A0A8S1M2D7"/>
<evidence type="ECO:0000313" key="1">
    <source>
        <dbReference type="EMBL" id="CAD8069144.1"/>
    </source>
</evidence>
<accession>A0A8S1M2D7</accession>
<dbReference type="Proteomes" id="UP000692954">
    <property type="component" value="Unassembled WGS sequence"/>
</dbReference>
<protein>
    <submittedName>
        <fullName evidence="1">Uncharacterized protein</fullName>
    </submittedName>
</protein>
<name>A0A8S1M2D7_9CILI</name>
<organism evidence="1 2">
    <name type="scientific">Paramecium sonneborni</name>
    <dbReference type="NCBI Taxonomy" id="65129"/>
    <lineage>
        <taxon>Eukaryota</taxon>
        <taxon>Sar</taxon>
        <taxon>Alveolata</taxon>
        <taxon>Ciliophora</taxon>
        <taxon>Intramacronucleata</taxon>
        <taxon>Oligohymenophorea</taxon>
        <taxon>Peniculida</taxon>
        <taxon>Parameciidae</taxon>
        <taxon>Paramecium</taxon>
    </lineage>
</organism>
<gene>
    <name evidence="1" type="ORF">PSON_ATCC_30995.1.T0250101</name>
</gene>
<comment type="caution">
    <text evidence="1">The sequence shown here is derived from an EMBL/GenBank/DDBJ whole genome shotgun (WGS) entry which is preliminary data.</text>
</comment>
<dbReference type="EMBL" id="CAJJDN010000025">
    <property type="protein sequence ID" value="CAD8069144.1"/>
    <property type="molecule type" value="Genomic_DNA"/>
</dbReference>
<evidence type="ECO:0000313" key="2">
    <source>
        <dbReference type="Proteomes" id="UP000692954"/>
    </source>
</evidence>
<keyword evidence="2" id="KW-1185">Reference proteome</keyword>
<reference evidence="1" key="1">
    <citation type="submission" date="2021-01" db="EMBL/GenBank/DDBJ databases">
        <authorList>
            <consortium name="Genoscope - CEA"/>
            <person name="William W."/>
        </authorList>
    </citation>
    <scope>NUCLEOTIDE SEQUENCE</scope>
</reference>
<proteinExistence type="predicted"/>
<sequence>MQLFRAFLIYDFGISSFYLSVRRDFELDNIWKANLKEITQQIQIQNVIEEKEFQMKSNYGCIRGKFDILKNRVLILISTNQVHEIFQAELLLQLYSYLFELTQYQKVPVISIQQLNISDLELYQKSEVEKIIKKYEEKLTTSNIFVTSLSQRSSSEINEQKQQNLKTCTFQTEESIEKSSCYIQKSWNYNQKAFKGFLMYDKKKQFFLMLIRKGFNNDSVWVEERGRIEKLIGGLNKQKTSIMSTSTQFAQYLIEYDSQTNFYFILLSNNIIPDSPQYELLQRIKRFISNQSNLQKHCKFEIENSCLCAVSDIIDAQERIYIKKFHTQIIETNLFKKSTSTQQSTNVQSMNSITNNQENKQKLELLP</sequence>